<reference evidence="1" key="1">
    <citation type="journal article" date="2020" name="Nature">
        <title>Giant virus diversity and host interactions through global metagenomics.</title>
        <authorList>
            <person name="Schulz F."/>
            <person name="Roux S."/>
            <person name="Paez-Espino D."/>
            <person name="Jungbluth S."/>
            <person name="Walsh D.A."/>
            <person name="Denef V.J."/>
            <person name="McMahon K.D."/>
            <person name="Konstantinidis K.T."/>
            <person name="Eloe-Fadrosh E.A."/>
            <person name="Kyrpides N.C."/>
            <person name="Woyke T."/>
        </authorList>
    </citation>
    <scope>NUCLEOTIDE SEQUENCE</scope>
    <source>
        <strain evidence="1">GVMAG-M-3300025890-48</strain>
    </source>
</reference>
<name>A0A6C0JEK6_9ZZZZ</name>
<dbReference type="AlphaFoldDB" id="A0A6C0JEK6"/>
<organism evidence="1">
    <name type="scientific">viral metagenome</name>
    <dbReference type="NCBI Taxonomy" id="1070528"/>
    <lineage>
        <taxon>unclassified sequences</taxon>
        <taxon>metagenomes</taxon>
        <taxon>organismal metagenomes</taxon>
    </lineage>
</organism>
<evidence type="ECO:0000313" key="1">
    <source>
        <dbReference type="EMBL" id="QHU02917.1"/>
    </source>
</evidence>
<accession>A0A6C0JEK6</accession>
<dbReference type="EMBL" id="MN740367">
    <property type="protein sequence ID" value="QHU02917.1"/>
    <property type="molecule type" value="Genomic_DNA"/>
</dbReference>
<proteinExistence type="predicted"/>
<dbReference type="Pfam" id="PF19063">
    <property type="entry name" value="DUF5759"/>
    <property type="match status" value="1"/>
</dbReference>
<dbReference type="InterPro" id="IPR043977">
    <property type="entry name" value="DUF5759"/>
</dbReference>
<protein>
    <submittedName>
        <fullName evidence="1">Uncharacterized protein</fullName>
    </submittedName>
</protein>
<sequence>MDTIFSFKDETDNIKLNLDDLYERKKQLDLNTVNVFNKVLKRIHDKIKLTARQINNIQYCWFLVPEMILGVPRYDNGACIAYLIDKLRDNNFMIRYTHPNLLFISWKHWVPGYVRDEIRKKTGINIDGMGNEKKKNDNFILKNNAEPSDPNLLMFGNKSKSKMVSINTKKKDFRDIETYKPSGNLIYNKSLLEKIKDKTTL</sequence>